<dbReference type="AlphaFoldDB" id="A0A845U852"/>
<sequence>MNSTVKESVINIRAPTARRTLIDHGAKIAGKTRTDFMLDAACEKAEELLLDRTLFVVDTERFERFQQLLDAPVNRDAFDRLMSRKAPWD</sequence>
<proteinExistence type="inferred from homology"/>
<evidence type="ECO:0000256" key="4">
    <source>
        <dbReference type="ARBA" id="ARBA00023125"/>
    </source>
</evidence>
<keyword evidence="2" id="KW-1277">Toxin-antitoxin system</keyword>
<dbReference type="GO" id="GO:0006355">
    <property type="term" value="P:regulation of DNA-templated transcription"/>
    <property type="evidence" value="ECO:0007669"/>
    <property type="project" value="InterPro"/>
</dbReference>
<organism evidence="7">
    <name type="scientific">Acidithiobacillus ferrianus</name>
    <dbReference type="NCBI Taxonomy" id="2678518"/>
    <lineage>
        <taxon>Bacteria</taxon>
        <taxon>Pseudomonadati</taxon>
        <taxon>Pseudomonadota</taxon>
        <taxon>Acidithiobacillia</taxon>
        <taxon>Acidithiobacillales</taxon>
        <taxon>Acidithiobacillaceae</taxon>
        <taxon>Acidithiobacillus</taxon>
    </lineage>
</organism>
<dbReference type="InterPro" id="IPR014795">
    <property type="entry name" value="TacA_1-like"/>
</dbReference>
<keyword evidence="5" id="KW-0804">Transcription</keyword>
<evidence type="ECO:0000256" key="5">
    <source>
        <dbReference type="ARBA" id="ARBA00023163"/>
    </source>
</evidence>
<evidence type="ECO:0000256" key="2">
    <source>
        <dbReference type="ARBA" id="ARBA00022649"/>
    </source>
</evidence>
<keyword evidence="3" id="KW-0805">Transcription regulation</keyword>
<protein>
    <submittedName>
        <fullName evidence="7">DUF1778 domain-containing protein</fullName>
    </submittedName>
</protein>
<dbReference type="InterPro" id="IPR010985">
    <property type="entry name" value="Ribbon_hlx_hlx"/>
</dbReference>
<dbReference type="PANTHER" id="PTHR35401">
    <property type="entry name" value="COPG FAMILY HELIX-TURN-HELIX PROTEIN-RELATED-RELATED"/>
    <property type="match status" value="1"/>
</dbReference>
<accession>A0A845U852</accession>
<dbReference type="Pfam" id="PF08681">
    <property type="entry name" value="TacA1"/>
    <property type="match status" value="1"/>
</dbReference>
<dbReference type="PANTHER" id="PTHR35401:SF1">
    <property type="entry name" value="CYTOPLASMIC PROTEIN"/>
    <property type="match status" value="1"/>
</dbReference>
<keyword evidence="4" id="KW-0238">DNA-binding</keyword>
<evidence type="ECO:0000256" key="6">
    <source>
        <dbReference type="ARBA" id="ARBA00049988"/>
    </source>
</evidence>
<dbReference type="Gene3D" id="1.20.5.780">
    <property type="entry name" value="Single helix bin"/>
    <property type="match status" value="1"/>
</dbReference>
<dbReference type="RefSeq" id="WP_163096970.1">
    <property type="nucleotide sequence ID" value="NZ_CP127523.1"/>
</dbReference>
<gene>
    <name evidence="7" type="ORF">GL267_04535</name>
</gene>
<name>A0A845U852_9PROT</name>
<reference evidence="7" key="1">
    <citation type="submission" date="2019-11" db="EMBL/GenBank/DDBJ databases">
        <title>Acidithiobacillus ferrianus sp. nov.: a facultatively anaerobic and extremely acidophilic chemolithoautotroph.</title>
        <authorList>
            <person name="Norris P.R."/>
            <person name="Falagan C."/>
            <person name="Moya-Beltran A."/>
            <person name="Castro M."/>
            <person name="Quatrini R."/>
            <person name="Johnson D.B."/>
        </authorList>
    </citation>
    <scope>NUCLEOTIDE SEQUENCE [LARGE SCALE GENOMIC DNA]</scope>
    <source>
        <strain evidence="7">MG</strain>
    </source>
</reference>
<evidence type="ECO:0000313" key="7">
    <source>
        <dbReference type="EMBL" id="NDU41937.1"/>
    </source>
</evidence>
<keyword evidence="1" id="KW-0678">Repressor</keyword>
<comment type="similarity">
    <text evidence="6">Belongs to the TacA antitoxin family.</text>
</comment>
<dbReference type="EMBL" id="WNJL01000022">
    <property type="protein sequence ID" value="NDU41937.1"/>
    <property type="molecule type" value="Genomic_DNA"/>
</dbReference>
<dbReference type="GO" id="GO:0003677">
    <property type="term" value="F:DNA binding"/>
    <property type="evidence" value="ECO:0007669"/>
    <property type="project" value="UniProtKB-KW"/>
</dbReference>
<comment type="caution">
    <text evidence="7">The sequence shown here is derived from an EMBL/GenBank/DDBJ whole genome shotgun (WGS) entry which is preliminary data.</text>
</comment>
<evidence type="ECO:0000256" key="3">
    <source>
        <dbReference type="ARBA" id="ARBA00023015"/>
    </source>
</evidence>
<dbReference type="SUPFAM" id="SSF47598">
    <property type="entry name" value="Ribbon-helix-helix"/>
    <property type="match status" value="1"/>
</dbReference>
<evidence type="ECO:0000256" key="1">
    <source>
        <dbReference type="ARBA" id="ARBA00022491"/>
    </source>
</evidence>